<dbReference type="Proteomes" id="UP000199706">
    <property type="component" value="Unassembled WGS sequence"/>
</dbReference>
<accession>A0A1G7Y914</accession>
<gene>
    <name evidence="1" type="ORF">SAMN05216466_10684</name>
</gene>
<evidence type="ECO:0000313" key="1">
    <source>
        <dbReference type="EMBL" id="SDG92813.1"/>
    </source>
</evidence>
<sequence length="138" mass="15302">MQAAIQAQPVATPVLRANGKAPSNIRNLVRFVTLDGTVIQDTRRDVVLSRAESLLGVLFAVDYSNVADHGTFSYVRQVRESQTGEWVDVQREPPKYNGDESVWNKLMATVHAFPNTPEGPCPYDDEGNLICEDELELA</sequence>
<dbReference type="EMBL" id="FNCJ01000006">
    <property type="protein sequence ID" value="SDG92813.1"/>
    <property type="molecule type" value="Genomic_DNA"/>
</dbReference>
<reference evidence="1 2" key="1">
    <citation type="submission" date="2016-10" db="EMBL/GenBank/DDBJ databases">
        <authorList>
            <person name="de Groot N.N."/>
        </authorList>
    </citation>
    <scope>NUCLEOTIDE SEQUENCE [LARGE SCALE GENOMIC DNA]</scope>
    <source>
        <strain evidence="1 2">LMG 2247</strain>
    </source>
</reference>
<name>A0A1G7Y914_9BURK</name>
<organism evidence="1 2">
    <name type="scientific">Paraburkholderia phenazinium</name>
    <dbReference type="NCBI Taxonomy" id="60549"/>
    <lineage>
        <taxon>Bacteria</taxon>
        <taxon>Pseudomonadati</taxon>
        <taxon>Pseudomonadota</taxon>
        <taxon>Betaproteobacteria</taxon>
        <taxon>Burkholderiales</taxon>
        <taxon>Burkholderiaceae</taxon>
        <taxon>Paraburkholderia</taxon>
    </lineage>
</organism>
<evidence type="ECO:0000313" key="2">
    <source>
        <dbReference type="Proteomes" id="UP000199706"/>
    </source>
</evidence>
<dbReference type="AlphaFoldDB" id="A0A1G7Y914"/>
<proteinExistence type="predicted"/>
<protein>
    <submittedName>
        <fullName evidence="1">Uncharacterized protein</fullName>
    </submittedName>
</protein>
<dbReference type="RefSeq" id="WP_090685370.1">
    <property type="nucleotide sequence ID" value="NZ_FNCJ01000006.1"/>
</dbReference>